<dbReference type="Proteomes" id="UP000789525">
    <property type="component" value="Unassembled WGS sequence"/>
</dbReference>
<evidence type="ECO:0000313" key="1">
    <source>
        <dbReference type="EMBL" id="CAG8775821.1"/>
    </source>
</evidence>
<reference evidence="1" key="1">
    <citation type="submission" date="2021-06" db="EMBL/GenBank/DDBJ databases">
        <authorList>
            <person name="Kallberg Y."/>
            <person name="Tangrot J."/>
            <person name="Rosling A."/>
        </authorList>
    </citation>
    <scope>NUCLEOTIDE SEQUENCE</scope>
    <source>
        <strain evidence="1">CL356</strain>
    </source>
</reference>
<dbReference type="EMBL" id="CAJVPT010067994">
    <property type="protein sequence ID" value="CAG8775821.1"/>
    <property type="molecule type" value="Genomic_DNA"/>
</dbReference>
<organism evidence="1 2">
    <name type="scientific">Acaulospora colombiana</name>
    <dbReference type="NCBI Taxonomy" id="27376"/>
    <lineage>
        <taxon>Eukaryota</taxon>
        <taxon>Fungi</taxon>
        <taxon>Fungi incertae sedis</taxon>
        <taxon>Mucoromycota</taxon>
        <taxon>Glomeromycotina</taxon>
        <taxon>Glomeromycetes</taxon>
        <taxon>Diversisporales</taxon>
        <taxon>Acaulosporaceae</taxon>
        <taxon>Acaulospora</taxon>
    </lineage>
</organism>
<sequence length="48" mass="5630">IQSQEEQNYVMLTVKSCWPTILTEEVHHTLQPSATAEDVKRRYKQISL</sequence>
<feature type="non-terminal residue" evidence="1">
    <location>
        <position position="1"/>
    </location>
</feature>
<keyword evidence="2" id="KW-1185">Reference proteome</keyword>
<proteinExistence type="predicted"/>
<comment type="caution">
    <text evidence="1">The sequence shown here is derived from an EMBL/GenBank/DDBJ whole genome shotgun (WGS) entry which is preliminary data.</text>
</comment>
<protein>
    <submittedName>
        <fullName evidence="1">17046_t:CDS:1</fullName>
    </submittedName>
</protein>
<feature type="non-terminal residue" evidence="1">
    <location>
        <position position="48"/>
    </location>
</feature>
<accession>A0ACA9R4G8</accession>
<gene>
    <name evidence="1" type="ORF">ACOLOM_LOCUS14079</name>
</gene>
<name>A0ACA9R4G8_9GLOM</name>
<evidence type="ECO:0000313" key="2">
    <source>
        <dbReference type="Proteomes" id="UP000789525"/>
    </source>
</evidence>